<reference evidence="7" key="1">
    <citation type="submission" date="2021-08" db="EMBL/GenBank/DDBJ databases">
        <authorList>
            <person name="Zhang H."/>
            <person name="Xu M."/>
            <person name="Yu Z."/>
            <person name="Yang L."/>
            <person name="Cai Y."/>
        </authorList>
    </citation>
    <scope>NUCLEOTIDE SEQUENCE</scope>
    <source>
        <strain evidence="7">CHL1</strain>
    </source>
</reference>
<evidence type="ECO:0000256" key="5">
    <source>
        <dbReference type="SAM" id="SignalP"/>
    </source>
</evidence>
<comment type="subcellular location">
    <subcellularLocation>
        <location evidence="1">Cell envelope</location>
    </subcellularLocation>
</comment>
<evidence type="ECO:0000256" key="1">
    <source>
        <dbReference type="ARBA" id="ARBA00004196"/>
    </source>
</evidence>
<accession>A0A9E6REK2</accession>
<dbReference type="InterPro" id="IPR018313">
    <property type="entry name" value="SBP_3_CS"/>
</dbReference>
<feature type="chain" id="PRO_5039338622" evidence="5">
    <location>
        <begin position="27"/>
        <end position="267"/>
    </location>
</feature>
<dbReference type="PANTHER" id="PTHR35936">
    <property type="entry name" value="MEMBRANE-BOUND LYTIC MUREIN TRANSGLYCOSYLASE F"/>
    <property type="match status" value="1"/>
</dbReference>
<evidence type="ECO:0000256" key="3">
    <source>
        <dbReference type="ARBA" id="ARBA00022729"/>
    </source>
</evidence>
<dbReference type="InterPro" id="IPR001638">
    <property type="entry name" value="Solute-binding_3/MltF_N"/>
</dbReference>
<evidence type="ECO:0000256" key="2">
    <source>
        <dbReference type="ARBA" id="ARBA00010333"/>
    </source>
</evidence>
<organism evidence="7 8">
    <name type="scientific">Chenggangzhangella methanolivorans</name>
    <dbReference type="NCBI Taxonomy" id="1437009"/>
    <lineage>
        <taxon>Bacteria</taxon>
        <taxon>Pseudomonadati</taxon>
        <taxon>Pseudomonadota</taxon>
        <taxon>Alphaproteobacteria</taxon>
        <taxon>Hyphomicrobiales</taxon>
        <taxon>Methylopilaceae</taxon>
        <taxon>Chenggangzhangella</taxon>
    </lineage>
</organism>
<evidence type="ECO:0000259" key="6">
    <source>
        <dbReference type="SMART" id="SM00062"/>
    </source>
</evidence>
<evidence type="ECO:0000313" key="8">
    <source>
        <dbReference type="Proteomes" id="UP000825701"/>
    </source>
</evidence>
<feature type="domain" description="Solute-binding protein family 3/N-terminal" evidence="6">
    <location>
        <begin position="35"/>
        <end position="265"/>
    </location>
</feature>
<dbReference type="PANTHER" id="PTHR35936:SF17">
    <property type="entry name" value="ARGININE-BINDING EXTRACELLULAR PROTEIN ARTP"/>
    <property type="match status" value="1"/>
</dbReference>
<dbReference type="EMBL" id="CP081869">
    <property type="protein sequence ID" value="QZN99466.1"/>
    <property type="molecule type" value="Genomic_DNA"/>
</dbReference>
<keyword evidence="8" id="KW-1185">Reference proteome</keyword>
<feature type="signal peptide" evidence="5">
    <location>
        <begin position="1"/>
        <end position="26"/>
    </location>
</feature>
<dbReference type="Pfam" id="PF00497">
    <property type="entry name" value="SBP_bac_3"/>
    <property type="match status" value="1"/>
</dbReference>
<dbReference type="SUPFAM" id="SSF53850">
    <property type="entry name" value="Periplasmic binding protein-like II"/>
    <property type="match status" value="1"/>
</dbReference>
<dbReference type="RefSeq" id="WP_261402538.1">
    <property type="nucleotide sequence ID" value="NZ_CP081869.1"/>
</dbReference>
<dbReference type="PROSITE" id="PS01039">
    <property type="entry name" value="SBP_BACTERIAL_3"/>
    <property type="match status" value="1"/>
</dbReference>
<evidence type="ECO:0000313" key="7">
    <source>
        <dbReference type="EMBL" id="QZN99466.1"/>
    </source>
</evidence>
<dbReference type="SMART" id="SM00062">
    <property type="entry name" value="PBPb"/>
    <property type="match status" value="1"/>
</dbReference>
<dbReference type="Proteomes" id="UP000825701">
    <property type="component" value="Chromosome"/>
</dbReference>
<sequence>MRPAPLILAARLSALALALLAALAPASGEATEWRRIRVGSEGGHPPFNYLDSMGQLQGFEIDLAKAICERLSAECEFVVQDFAGLLPALVAGRYDVVFSSLSITEQRRRFALFSNKYYDTRAMFVANRAKPIAATDPKSMKGLKIGAKLASTNARLIQELYVPEGAEVRLYVTHDEARLDLSRGRLDVIIGDKTALLDWLEKSPVAQCCQVVGDDIVMPPFLGAGIGAAMRKEDVELKALIDDAILRLRSDGGYQAIARKYFSFDPY</sequence>
<dbReference type="Gene3D" id="3.40.190.10">
    <property type="entry name" value="Periplasmic binding protein-like II"/>
    <property type="match status" value="2"/>
</dbReference>
<protein>
    <submittedName>
        <fullName evidence="7">Transporter substrate-binding domain-containing protein</fullName>
    </submittedName>
</protein>
<comment type="similarity">
    <text evidence="2 4">Belongs to the bacterial solute-binding protein 3 family.</text>
</comment>
<proteinExistence type="inferred from homology"/>
<dbReference type="KEGG" id="cmet:K6K41_22515"/>
<dbReference type="AlphaFoldDB" id="A0A9E6REK2"/>
<name>A0A9E6REK2_9HYPH</name>
<gene>
    <name evidence="7" type="ORF">K6K41_22515</name>
</gene>
<evidence type="ECO:0000256" key="4">
    <source>
        <dbReference type="RuleBase" id="RU003744"/>
    </source>
</evidence>
<keyword evidence="3 5" id="KW-0732">Signal</keyword>
<dbReference type="GO" id="GO:0030313">
    <property type="term" value="C:cell envelope"/>
    <property type="evidence" value="ECO:0007669"/>
    <property type="project" value="UniProtKB-SubCell"/>
</dbReference>